<evidence type="ECO:0000256" key="2">
    <source>
        <dbReference type="ARBA" id="ARBA00022658"/>
    </source>
</evidence>
<dbReference type="InterPro" id="IPR000408">
    <property type="entry name" value="Reg_chr_condens"/>
</dbReference>
<organism evidence="8 9">
    <name type="scientific">Bombiscardovia nodaiensis</name>
    <dbReference type="NCBI Taxonomy" id="2932181"/>
    <lineage>
        <taxon>Bacteria</taxon>
        <taxon>Bacillati</taxon>
        <taxon>Actinomycetota</taxon>
        <taxon>Actinomycetes</taxon>
        <taxon>Bifidobacteriales</taxon>
        <taxon>Bifidobacteriaceae</taxon>
        <taxon>Bombiscardovia</taxon>
    </lineage>
</organism>
<dbReference type="EMBL" id="AP026798">
    <property type="protein sequence ID" value="BDR53343.1"/>
    <property type="molecule type" value="Genomic_DNA"/>
</dbReference>
<keyword evidence="9" id="KW-1185">Reference proteome</keyword>
<dbReference type="PRINTS" id="PR00633">
    <property type="entry name" value="RCCNDNSATION"/>
</dbReference>
<feature type="region of interest" description="Disordered" evidence="4">
    <location>
        <begin position="36"/>
        <end position="71"/>
    </location>
</feature>
<dbReference type="SUPFAM" id="SSF50965">
    <property type="entry name" value="Galactose oxidase, central domain"/>
    <property type="match status" value="1"/>
</dbReference>
<proteinExistence type="predicted"/>
<dbReference type="InterPro" id="IPR042229">
    <property type="entry name" value="Listeria/Bacterioides_rpt_sf"/>
</dbReference>
<evidence type="ECO:0000256" key="3">
    <source>
        <dbReference type="ARBA" id="ARBA00022737"/>
    </source>
</evidence>
<dbReference type="InterPro" id="IPR011043">
    <property type="entry name" value="Gal_Oxase/kelch_b-propeller"/>
</dbReference>
<dbReference type="Pfam" id="PF25390">
    <property type="entry name" value="WD40_RLD"/>
    <property type="match status" value="2"/>
</dbReference>
<keyword evidence="5" id="KW-0472">Membrane</keyword>
<feature type="domain" description="RCC1-like" evidence="7">
    <location>
        <begin position="631"/>
        <end position="828"/>
    </location>
</feature>
<keyword evidence="5" id="KW-1133">Transmembrane helix</keyword>
<keyword evidence="2" id="KW-0344">Guanine-nucleotide releasing factor</keyword>
<dbReference type="InterPro" id="IPR051553">
    <property type="entry name" value="Ran_GTPase-activating"/>
</dbReference>
<keyword evidence="3" id="KW-0677">Repeat</keyword>
<dbReference type="Gene3D" id="2.130.10.30">
    <property type="entry name" value="Regulator of chromosome condensation 1/beta-lactamase-inhibitor protein II"/>
    <property type="match status" value="4"/>
</dbReference>
<comment type="subcellular location">
    <subcellularLocation>
        <location evidence="1">Cell envelope</location>
    </subcellularLocation>
</comment>
<protein>
    <recommendedName>
        <fullName evidence="7">RCC1-like domain-containing protein</fullName>
    </recommendedName>
</protein>
<dbReference type="PANTHER" id="PTHR45982">
    <property type="entry name" value="REGULATOR OF CHROMOSOME CONDENSATION"/>
    <property type="match status" value="1"/>
</dbReference>
<evidence type="ECO:0000313" key="8">
    <source>
        <dbReference type="EMBL" id="BDR53343.1"/>
    </source>
</evidence>
<evidence type="ECO:0000313" key="9">
    <source>
        <dbReference type="Proteomes" id="UP001321766"/>
    </source>
</evidence>
<dbReference type="InterPro" id="IPR006624">
    <property type="entry name" value="Beta-propeller_rpt_TECPR"/>
</dbReference>
<dbReference type="Pfam" id="PF09479">
    <property type="entry name" value="Flg_new"/>
    <property type="match status" value="1"/>
</dbReference>
<feature type="domain" description="RCC1-like" evidence="7">
    <location>
        <begin position="79"/>
        <end position="421"/>
    </location>
</feature>
<keyword evidence="6" id="KW-0732">Signal</keyword>
<dbReference type="InterPro" id="IPR058923">
    <property type="entry name" value="RCC1-like_dom"/>
</dbReference>
<dbReference type="SMART" id="SM00706">
    <property type="entry name" value="TECPR"/>
    <property type="match status" value="5"/>
</dbReference>
<sequence>MRRRYAMNLLIFIISLAIVCTSLVATALSSRANPDQALDNNKLARGGTNSETVDGYTLSPTSGPSNTAAEATLTPPAHDPVRFTKIAAGASHVLALASNGLIYAWGDNTAGQLGNGTTSAVVNLPIQVDTPNGVKFTEIAAAGNSSYAIGDDHKLYGWGSNSSAQLGFATNLGGNQLTPLPVEQGRLSTDQYFIQVSAGTNFAVALTNLGEIYGWGDNTTYQLGDGTTNGHVDPRPVARGQLPVGKHYKQISASRYGTVIALDTDGNAYGWGSNAYGATGDGTTTAKSVPTQTAVGLHFDSVTAGSNFFLGKTTDNNLYSWGRNLKGQLGTGIFSQQELSPKPVNQSMLPAGVHFTNFAAGYDHSLALTSDDKIYAWGDNTYGELGSDGSGNLEFPTEITDYGDFPSGERVLQASAGSGFSAVLGGNSFSYAWGRNPGVSGNGVDGANEAAPTEAYVPAYVTRQVDVATGGSNNNIPHTVDASTGVWTLEVPKLGPGSRQVIVHYALDHVSSLGDRIENINEQTATLHYLYEDTYTVQFDINGADSGAIPNQTVSQSDPKPAKFPAPNPTKEHNWFLGWEDRPGHFWDFTEPVTSDMTLKAKWEPYRFTIDPVRGSATGGTAINVTPPAPPEGLRFTQVDGGWYHSLAIASDGSLYAWGKNNFGALGTGDYVSSTHPVRVKTPDNVRFIQVCAGWDISWALTDDGKVYSWGDGRYGMLGTGTDRGSSNVPVEVAIPSSAGPITQLGAGAFHCTALDDRGNVYVWGRNNFGQQATGDLIDSNQPHLVASPPDGSHYVQVSSGGYHSLALTSNHDIYSWGRNWEGQLANGAVGRGIISTSIVKALPGELPAGRHFVKIISGDNHAFAIDDQQQLYGFGWNYYGSLGLPFSSAIGRGSAVSPIVIHSPTGAPFDQIAARGEHVLAYSDGVLYSWGGNWSGQLGNGVKGDGIWQWETPASNQGGMQRVSQGDLPAGHHFTKLVSSMGQHSLAISDEGLVYAWGDNEYGQLGDGESGTPSNKPEPVKLSQIDHRLQVTGVTFDGTPSTTNPPTWNSTKGVWANVTTPAHDSGPVTAKIQWKMDGIAQEDYPLPYTYAYDLPQAGAIPLARLIGTALILTSTLACLVYAVVCTRLRYLFRASQHIKY</sequence>
<keyword evidence="5" id="KW-0812">Transmembrane</keyword>
<feature type="chain" id="PRO_5047394335" description="RCC1-like domain-containing protein" evidence="6">
    <location>
        <begin position="28"/>
        <end position="1141"/>
    </location>
</feature>
<dbReference type="InterPro" id="IPR013378">
    <property type="entry name" value="InlB-like_B-rpt"/>
</dbReference>
<feature type="signal peptide" evidence="6">
    <location>
        <begin position="1"/>
        <end position="27"/>
    </location>
</feature>
<dbReference type="PROSITE" id="PS50012">
    <property type="entry name" value="RCC1_3"/>
    <property type="match status" value="12"/>
</dbReference>
<feature type="transmembrane region" description="Helical" evidence="5">
    <location>
        <begin position="1103"/>
        <end position="1125"/>
    </location>
</feature>
<dbReference type="Pfam" id="PF00415">
    <property type="entry name" value="RCC1"/>
    <property type="match status" value="1"/>
</dbReference>
<name>A0ABM8B9R1_9BIFI</name>
<dbReference type="Proteomes" id="UP001321766">
    <property type="component" value="Chromosome"/>
</dbReference>
<dbReference type="InterPro" id="IPR009091">
    <property type="entry name" value="RCC1/BLIP-II"/>
</dbReference>
<evidence type="ECO:0000259" key="7">
    <source>
        <dbReference type="Pfam" id="PF25390"/>
    </source>
</evidence>
<dbReference type="PANTHER" id="PTHR45982:SF1">
    <property type="entry name" value="REGULATOR OF CHROMOSOME CONDENSATION"/>
    <property type="match status" value="1"/>
</dbReference>
<evidence type="ECO:0000256" key="4">
    <source>
        <dbReference type="SAM" id="MobiDB-lite"/>
    </source>
</evidence>
<dbReference type="PROSITE" id="PS00626">
    <property type="entry name" value="RCC1_2"/>
    <property type="match status" value="1"/>
</dbReference>
<evidence type="ECO:0000256" key="6">
    <source>
        <dbReference type="SAM" id="SignalP"/>
    </source>
</evidence>
<reference evidence="8 9" key="1">
    <citation type="journal article" date="2023" name="Microbiol. Spectr.">
        <title>Symbiosis of Carpenter Bees with Uncharacterized Lactic Acid Bacteria Showing NAD Auxotrophy.</title>
        <authorList>
            <person name="Kawasaki S."/>
            <person name="Ozawa K."/>
            <person name="Mori T."/>
            <person name="Yamamoto A."/>
            <person name="Ito M."/>
            <person name="Ohkuma M."/>
            <person name="Sakamoto M."/>
            <person name="Matsutani M."/>
        </authorList>
    </citation>
    <scope>NUCLEOTIDE SEQUENCE [LARGE SCALE GENOMIC DNA]</scope>
    <source>
        <strain evidence="8 9">Kim37-2</strain>
    </source>
</reference>
<evidence type="ECO:0000256" key="1">
    <source>
        <dbReference type="ARBA" id="ARBA00004196"/>
    </source>
</evidence>
<dbReference type="Gene3D" id="2.60.40.4270">
    <property type="entry name" value="Listeria-Bacteroides repeat domain"/>
    <property type="match status" value="1"/>
</dbReference>
<accession>A0ABM8B9R1</accession>
<gene>
    <name evidence="8" type="ORF">KIM372_12500</name>
</gene>
<dbReference type="SUPFAM" id="SSF50985">
    <property type="entry name" value="RCC1/BLIP-II"/>
    <property type="match status" value="3"/>
</dbReference>
<evidence type="ECO:0000256" key="5">
    <source>
        <dbReference type="SAM" id="Phobius"/>
    </source>
</evidence>
<feature type="compositionally biased region" description="Polar residues" evidence="4">
    <location>
        <begin position="47"/>
        <end position="69"/>
    </location>
</feature>